<protein>
    <submittedName>
        <fullName evidence="2">Uncharacterized protein</fullName>
    </submittedName>
</protein>
<evidence type="ECO:0000313" key="3">
    <source>
        <dbReference type="Proteomes" id="UP001212152"/>
    </source>
</evidence>
<evidence type="ECO:0000313" key="2">
    <source>
        <dbReference type="EMBL" id="KAJ3177772.1"/>
    </source>
</evidence>
<organism evidence="2 3">
    <name type="scientific">Geranomyces variabilis</name>
    <dbReference type="NCBI Taxonomy" id="109894"/>
    <lineage>
        <taxon>Eukaryota</taxon>
        <taxon>Fungi</taxon>
        <taxon>Fungi incertae sedis</taxon>
        <taxon>Chytridiomycota</taxon>
        <taxon>Chytridiomycota incertae sedis</taxon>
        <taxon>Chytridiomycetes</taxon>
        <taxon>Spizellomycetales</taxon>
        <taxon>Powellomycetaceae</taxon>
        <taxon>Geranomyces</taxon>
    </lineage>
</organism>
<comment type="caution">
    <text evidence="2">The sequence shown here is derived from an EMBL/GenBank/DDBJ whole genome shotgun (WGS) entry which is preliminary data.</text>
</comment>
<sequence length="71" mass="7565">MSNTQKTAPPTGDKPHADNPNSKQTDKDAEELKALKAAHPGMTDFEVRTLQAAAKDTDKTAEGLLKFGMGP</sequence>
<feature type="region of interest" description="Disordered" evidence="1">
    <location>
        <begin position="1"/>
        <end position="28"/>
    </location>
</feature>
<name>A0AAD5TIR3_9FUNG</name>
<dbReference type="Proteomes" id="UP001212152">
    <property type="component" value="Unassembled WGS sequence"/>
</dbReference>
<proteinExistence type="predicted"/>
<evidence type="ECO:0000256" key="1">
    <source>
        <dbReference type="SAM" id="MobiDB-lite"/>
    </source>
</evidence>
<dbReference type="AlphaFoldDB" id="A0AAD5TIR3"/>
<accession>A0AAD5TIR3</accession>
<reference evidence="2" key="1">
    <citation type="submission" date="2020-05" db="EMBL/GenBank/DDBJ databases">
        <title>Phylogenomic resolution of chytrid fungi.</title>
        <authorList>
            <person name="Stajich J.E."/>
            <person name="Amses K."/>
            <person name="Simmons R."/>
            <person name="Seto K."/>
            <person name="Myers J."/>
            <person name="Bonds A."/>
            <person name="Quandt C.A."/>
            <person name="Barry K."/>
            <person name="Liu P."/>
            <person name="Grigoriev I."/>
            <person name="Longcore J.E."/>
            <person name="James T.Y."/>
        </authorList>
    </citation>
    <scope>NUCLEOTIDE SEQUENCE</scope>
    <source>
        <strain evidence="2">JEL0379</strain>
    </source>
</reference>
<keyword evidence="3" id="KW-1185">Reference proteome</keyword>
<dbReference type="EMBL" id="JADGJQ010000031">
    <property type="protein sequence ID" value="KAJ3177772.1"/>
    <property type="molecule type" value="Genomic_DNA"/>
</dbReference>
<gene>
    <name evidence="2" type="ORF">HDU87_004294</name>
</gene>